<accession>X1RWC4</accession>
<protein>
    <recommendedName>
        <fullName evidence="4">Resolvase/invertase-type recombinase catalytic domain-containing protein</fullName>
    </recommendedName>
</protein>
<dbReference type="InterPro" id="IPR036162">
    <property type="entry name" value="Resolvase-like_N_sf"/>
</dbReference>
<dbReference type="Pfam" id="PF00239">
    <property type="entry name" value="Resolvase"/>
    <property type="match status" value="1"/>
</dbReference>
<feature type="non-terminal residue" evidence="5">
    <location>
        <position position="150"/>
    </location>
</feature>
<evidence type="ECO:0000256" key="2">
    <source>
        <dbReference type="ARBA" id="ARBA00023125"/>
    </source>
</evidence>
<dbReference type="SUPFAM" id="SSF53041">
    <property type="entry name" value="Resolvase-like"/>
    <property type="match status" value="1"/>
</dbReference>
<evidence type="ECO:0000256" key="3">
    <source>
        <dbReference type="ARBA" id="ARBA00023172"/>
    </source>
</evidence>
<sequence>MRTALYARVSSQEQAEDKCSIEIQAQAIEEQGQRQGDTIVKHYVDIQSGRDIKKDREQFEQMLKDAKLGLFDKIVAWRPDRLFRGLAPAAKLARTLDETGITIEGVILPIDRNLIGLWAWVAEQEIEAISTRTQGGREGNIKKGNNHIRP</sequence>
<dbReference type="EMBL" id="BARW01003838">
    <property type="protein sequence ID" value="GAI71246.1"/>
    <property type="molecule type" value="Genomic_DNA"/>
</dbReference>
<dbReference type="GO" id="GO:0003677">
    <property type="term" value="F:DNA binding"/>
    <property type="evidence" value="ECO:0007669"/>
    <property type="project" value="UniProtKB-KW"/>
</dbReference>
<proteinExistence type="predicted"/>
<dbReference type="CDD" id="cd00338">
    <property type="entry name" value="Ser_Recombinase"/>
    <property type="match status" value="1"/>
</dbReference>
<dbReference type="PANTHER" id="PTHR30461">
    <property type="entry name" value="DNA-INVERTASE FROM LAMBDOID PROPHAGE"/>
    <property type="match status" value="1"/>
</dbReference>
<dbReference type="InterPro" id="IPR050639">
    <property type="entry name" value="SSR_resolvase"/>
</dbReference>
<dbReference type="InterPro" id="IPR006118">
    <property type="entry name" value="Recombinase_CS"/>
</dbReference>
<dbReference type="AlphaFoldDB" id="X1RWC4"/>
<dbReference type="InterPro" id="IPR006119">
    <property type="entry name" value="Resolv_N"/>
</dbReference>
<reference evidence="5" key="1">
    <citation type="journal article" date="2014" name="Front. Microbiol.">
        <title>High frequency of phylogenetically diverse reductive dehalogenase-homologous genes in deep subseafloor sedimentary metagenomes.</title>
        <authorList>
            <person name="Kawai M."/>
            <person name="Futagami T."/>
            <person name="Toyoda A."/>
            <person name="Takaki Y."/>
            <person name="Nishi S."/>
            <person name="Hori S."/>
            <person name="Arai W."/>
            <person name="Tsubouchi T."/>
            <person name="Morono Y."/>
            <person name="Uchiyama I."/>
            <person name="Ito T."/>
            <person name="Fujiyama A."/>
            <person name="Inagaki F."/>
            <person name="Takami H."/>
        </authorList>
    </citation>
    <scope>NUCLEOTIDE SEQUENCE</scope>
    <source>
        <strain evidence="5">Expedition CK06-06</strain>
    </source>
</reference>
<keyword evidence="2" id="KW-0238">DNA-binding</keyword>
<keyword evidence="1" id="KW-0229">DNA integration</keyword>
<dbReference type="GO" id="GO:0000150">
    <property type="term" value="F:DNA strand exchange activity"/>
    <property type="evidence" value="ECO:0007669"/>
    <property type="project" value="InterPro"/>
</dbReference>
<dbReference type="GO" id="GO:0015074">
    <property type="term" value="P:DNA integration"/>
    <property type="evidence" value="ECO:0007669"/>
    <property type="project" value="UniProtKB-KW"/>
</dbReference>
<keyword evidence="3" id="KW-0233">DNA recombination</keyword>
<evidence type="ECO:0000313" key="5">
    <source>
        <dbReference type="EMBL" id="GAI71246.1"/>
    </source>
</evidence>
<dbReference type="PROSITE" id="PS51736">
    <property type="entry name" value="RECOMBINASES_3"/>
    <property type="match status" value="1"/>
</dbReference>
<organism evidence="5">
    <name type="scientific">marine sediment metagenome</name>
    <dbReference type="NCBI Taxonomy" id="412755"/>
    <lineage>
        <taxon>unclassified sequences</taxon>
        <taxon>metagenomes</taxon>
        <taxon>ecological metagenomes</taxon>
    </lineage>
</organism>
<comment type="caution">
    <text evidence="5">The sequence shown here is derived from an EMBL/GenBank/DDBJ whole genome shotgun (WGS) entry which is preliminary data.</text>
</comment>
<dbReference type="SMART" id="SM00857">
    <property type="entry name" value="Resolvase"/>
    <property type="match status" value="1"/>
</dbReference>
<name>X1RWC4_9ZZZZ</name>
<dbReference type="PANTHER" id="PTHR30461:SF23">
    <property type="entry name" value="DNA RECOMBINASE-RELATED"/>
    <property type="match status" value="1"/>
</dbReference>
<dbReference type="Gene3D" id="3.40.50.1390">
    <property type="entry name" value="Resolvase, N-terminal catalytic domain"/>
    <property type="match status" value="1"/>
</dbReference>
<dbReference type="PROSITE" id="PS00397">
    <property type="entry name" value="RECOMBINASES_1"/>
    <property type="match status" value="1"/>
</dbReference>
<evidence type="ECO:0000256" key="1">
    <source>
        <dbReference type="ARBA" id="ARBA00022908"/>
    </source>
</evidence>
<evidence type="ECO:0000259" key="4">
    <source>
        <dbReference type="PROSITE" id="PS51736"/>
    </source>
</evidence>
<gene>
    <name evidence="5" type="ORF">S12H4_09454</name>
</gene>
<feature type="domain" description="Resolvase/invertase-type recombinase catalytic" evidence="4">
    <location>
        <begin position="2"/>
        <end position="150"/>
    </location>
</feature>